<keyword evidence="3" id="KW-1185">Reference proteome</keyword>
<name>A0A7J7K1L6_BUGNE</name>
<keyword evidence="1" id="KW-0812">Transmembrane</keyword>
<protein>
    <submittedName>
        <fullName evidence="2">Uncharacterized protein</fullName>
    </submittedName>
</protein>
<reference evidence="2" key="1">
    <citation type="submission" date="2020-06" db="EMBL/GenBank/DDBJ databases">
        <title>Draft genome of Bugula neritina, a colonial animal packing powerful symbionts and potential medicines.</title>
        <authorList>
            <person name="Rayko M."/>
        </authorList>
    </citation>
    <scope>NUCLEOTIDE SEQUENCE [LARGE SCALE GENOMIC DNA]</scope>
    <source>
        <strain evidence="2">Kwan_BN1</strain>
    </source>
</reference>
<keyword evidence="1" id="KW-0472">Membrane</keyword>
<evidence type="ECO:0000256" key="1">
    <source>
        <dbReference type="SAM" id="Phobius"/>
    </source>
</evidence>
<dbReference type="EMBL" id="VXIV02001538">
    <property type="protein sequence ID" value="KAF6032055.1"/>
    <property type="molecule type" value="Genomic_DNA"/>
</dbReference>
<organism evidence="2 3">
    <name type="scientific">Bugula neritina</name>
    <name type="common">Brown bryozoan</name>
    <name type="synonym">Sertularia neritina</name>
    <dbReference type="NCBI Taxonomy" id="10212"/>
    <lineage>
        <taxon>Eukaryota</taxon>
        <taxon>Metazoa</taxon>
        <taxon>Spiralia</taxon>
        <taxon>Lophotrochozoa</taxon>
        <taxon>Bryozoa</taxon>
        <taxon>Gymnolaemata</taxon>
        <taxon>Cheilostomatida</taxon>
        <taxon>Flustrina</taxon>
        <taxon>Buguloidea</taxon>
        <taxon>Bugulidae</taxon>
        <taxon>Bugula</taxon>
    </lineage>
</organism>
<feature type="transmembrane region" description="Helical" evidence="1">
    <location>
        <begin position="31"/>
        <end position="55"/>
    </location>
</feature>
<evidence type="ECO:0000313" key="3">
    <source>
        <dbReference type="Proteomes" id="UP000593567"/>
    </source>
</evidence>
<comment type="caution">
    <text evidence="2">The sequence shown here is derived from an EMBL/GenBank/DDBJ whole genome shotgun (WGS) entry which is preliminary data.</text>
</comment>
<dbReference type="AlphaFoldDB" id="A0A7J7K1L6"/>
<accession>A0A7J7K1L6</accession>
<evidence type="ECO:0000313" key="2">
    <source>
        <dbReference type="EMBL" id="KAF6032055.1"/>
    </source>
</evidence>
<keyword evidence="1" id="KW-1133">Transmembrane helix</keyword>
<proteinExistence type="predicted"/>
<dbReference type="Proteomes" id="UP000593567">
    <property type="component" value="Unassembled WGS sequence"/>
</dbReference>
<sequence length="88" mass="10132">MLLISKKFLVQLYKMSEKGDRVAQVVQCHSWLHGFTIFMLCGSLIANVVILNYLLDKSNKLILVCFRMSSNCRVCVTEQTDSREMKTL</sequence>
<gene>
    <name evidence="2" type="ORF">EB796_009659</name>
</gene>